<dbReference type="GO" id="GO:0006354">
    <property type="term" value="P:DNA-templated transcription elongation"/>
    <property type="evidence" value="ECO:0007669"/>
    <property type="project" value="TreeGrafter"/>
</dbReference>
<dbReference type="PANTHER" id="PTHR30437">
    <property type="entry name" value="TRANSCRIPTION ELONGATION FACTOR GREA"/>
    <property type="match status" value="1"/>
</dbReference>
<keyword evidence="2" id="KW-0808">Transferase</keyword>
<dbReference type="InterPro" id="IPR036953">
    <property type="entry name" value="GreA/GreB_C_sf"/>
</dbReference>
<proteinExistence type="predicted"/>
<dbReference type="GO" id="GO:0032784">
    <property type="term" value="P:regulation of DNA-templated transcription elongation"/>
    <property type="evidence" value="ECO:0007669"/>
    <property type="project" value="InterPro"/>
</dbReference>
<dbReference type="InterPro" id="IPR001437">
    <property type="entry name" value="Tscrpt_elong_fac_GreA/B_C"/>
</dbReference>
<dbReference type="AlphaFoldDB" id="A0A1W2A7G4"/>
<organism evidence="2 3">
    <name type="scientific">Moheibacter sediminis</name>
    <dbReference type="NCBI Taxonomy" id="1434700"/>
    <lineage>
        <taxon>Bacteria</taxon>
        <taxon>Pseudomonadati</taxon>
        <taxon>Bacteroidota</taxon>
        <taxon>Flavobacteriia</taxon>
        <taxon>Flavobacteriales</taxon>
        <taxon>Weeksellaceae</taxon>
        <taxon>Moheibacter</taxon>
    </lineage>
</organism>
<protein>
    <submittedName>
        <fullName evidence="2">Regulator of nucleoside diphosphate kinase</fullName>
    </submittedName>
</protein>
<reference evidence="2 3" key="1">
    <citation type="submission" date="2017-04" db="EMBL/GenBank/DDBJ databases">
        <authorList>
            <person name="Afonso C.L."/>
            <person name="Miller P.J."/>
            <person name="Scott M.A."/>
            <person name="Spackman E."/>
            <person name="Goraichik I."/>
            <person name="Dimitrov K.M."/>
            <person name="Suarez D.L."/>
            <person name="Swayne D.E."/>
        </authorList>
    </citation>
    <scope>NUCLEOTIDE SEQUENCE [LARGE SCALE GENOMIC DNA]</scope>
    <source>
        <strain evidence="2 3">CGMCC 1.12708</strain>
    </source>
</reference>
<dbReference type="RefSeq" id="WP_084016940.1">
    <property type="nucleotide sequence ID" value="NZ_FWXS01000004.1"/>
</dbReference>
<dbReference type="GO" id="GO:0070063">
    <property type="term" value="F:RNA polymerase binding"/>
    <property type="evidence" value="ECO:0007669"/>
    <property type="project" value="InterPro"/>
</dbReference>
<name>A0A1W2A7G4_9FLAO</name>
<gene>
    <name evidence="2" type="ORF">SAMN06296427_10413</name>
</gene>
<keyword evidence="3" id="KW-1185">Reference proteome</keyword>
<dbReference type="OrthoDB" id="192847at2"/>
<evidence type="ECO:0000259" key="1">
    <source>
        <dbReference type="Pfam" id="PF01272"/>
    </source>
</evidence>
<dbReference type="Gene3D" id="3.10.50.30">
    <property type="entry name" value="Transcription elongation factor, GreA/GreB, C-terminal domain"/>
    <property type="match status" value="1"/>
</dbReference>
<feature type="domain" description="Transcription elongation factor GreA/GreB C-terminal" evidence="1">
    <location>
        <begin position="49"/>
        <end position="122"/>
    </location>
</feature>
<dbReference type="InterPro" id="IPR023459">
    <property type="entry name" value="Tscrpt_elong_fac_GreA/B_fam"/>
</dbReference>
<dbReference type="GO" id="GO:0003677">
    <property type="term" value="F:DNA binding"/>
    <property type="evidence" value="ECO:0007669"/>
    <property type="project" value="InterPro"/>
</dbReference>
<dbReference type="Proteomes" id="UP000192393">
    <property type="component" value="Unassembled WGS sequence"/>
</dbReference>
<dbReference type="PANTHER" id="PTHR30437:SF5">
    <property type="entry name" value="REGULATOR OF NUCLEOSIDE DIPHOSPHATE KINASE"/>
    <property type="match status" value="1"/>
</dbReference>
<accession>A0A1W2A7G4</accession>
<dbReference type="STRING" id="1434700.SAMN06296427_10413"/>
<evidence type="ECO:0000313" key="2">
    <source>
        <dbReference type="EMBL" id="SMC56689.1"/>
    </source>
</evidence>
<dbReference type="Pfam" id="PF01272">
    <property type="entry name" value="GreA_GreB"/>
    <property type="match status" value="1"/>
</dbReference>
<keyword evidence="2" id="KW-0418">Kinase</keyword>
<dbReference type="EMBL" id="FWXS01000004">
    <property type="protein sequence ID" value="SMC56689.1"/>
    <property type="molecule type" value="Genomic_DNA"/>
</dbReference>
<dbReference type="GO" id="GO:0016301">
    <property type="term" value="F:kinase activity"/>
    <property type="evidence" value="ECO:0007669"/>
    <property type="project" value="UniProtKB-KW"/>
</dbReference>
<evidence type="ECO:0000313" key="3">
    <source>
        <dbReference type="Proteomes" id="UP000192393"/>
    </source>
</evidence>
<dbReference type="SUPFAM" id="SSF54534">
    <property type="entry name" value="FKBP-like"/>
    <property type="match status" value="1"/>
</dbReference>
<sequence>MTENIILTTGLYDLIKEQIRRKKVTSQEEQILISELKNAKQVLRKDLSPDIVTVNCRIKVIDHSTLQESEYTFVAPDKEKLKMGKHSILSQIGLATIGRKTGDIIFWPFKDGEKKIEISKVEPFIV</sequence>